<dbReference type="GO" id="GO:1904680">
    <property type="term" value="F:peptide transmembrane transporter activity"/>
    <property type="evidence" value="ECO:0007669"/>
    <property type="project" value="TreeGrafter"/>
</dbReference>
<evidence type="ECO:0000313" key="10">
    <source>
        <dbReference type="EMBL" id="RXN93513.1"/>
    </source>
</evidence>
<evidence type="ECO:0000256" key="1">
    <source>
        <dbReference type="ARBA" id="ARBA00003489"/>
    </source>
</evidence>
<dbReference type="GO" id="GO:0043190">
    <property type="term" value="C:ATP-binding cassette (ABC) transporter complex"/>
    <property type="evidence" value="ECO:0007669"/>
    <property type="project" value="InterPro"/>
</dbReference>
<gene>
    <name evidence="10" type="ORF">C7R54_05200</name>
</gene>
<keyword evidence="11" id="KW-1185">Reference proteome</keyword>
<comment type="subcellular location">
    <subcellularLocation>
        <location evidence="2">Periplasm</location>
    </subcellularLocation>
</comment>
<evidence type="ECO:0000259" key="9">
    <source>
        <dbReference type="Pfam" id="PF00496"/>
    </source>
</evidence>
<comment type="function">
    <text evidence="1">Part of the ABC transporter complex GsiABCD involved in glutathione import. Binds glutathione.</text>
</comment>
<keyword evidence="5" id="KW-0813">Transport</keyword>
<dbReference type="AlphaFoldDB" id="A0A4Q1HSS7"/>
<feature type="domain" description="Solute-binding protein family 5" evidence="9">
    <location>
        <begin position="72"/>
        <end position="431"/>
    </location>
</feature>
<proteinExistence type="inferred from homology"/>
<dbReference type="Pfam" id="PF00496">
    <property type="entry name" value="SBP_bac_5"/>
    <property type="match status" value="1"/>
</dbReference>
<dbReference type="Gene3D" id="3.40.190.10">
    <property type="entry name" value="Periplasmic binding protein-like II"/>
    <property type="match status" value="1"/>
</dbReference>
<name>A0A4Q1HSS7_9BURK</name>
<keyword evidence="6 8" id="KW-0732">Signal</keyword>
<dbReference type="InterPro" id="IPR039424">
    <property type="entry name" value="SBP_5"/>
</dbReference>
<sequence>MMKLLRPTRMMAAATLAFGMLASPLAHASKDVTFAVAIALETLDPYNTISTLNQAVGKAYYEGLFEFDKDLKIQPLLATGYEVSPDGLVYTIKLRQGVKFQDGTDFNAEAVKVNYDRVSNPDNHLSRYTQFNQVAKTEVVDPYTVRITLKKPFSAFINALAHSSAMMISPAALQKWGKDIAFHPVGTGPFEFVEWKPAEYLKVKKFAGYWKKGYPKIDTLTFRTVTDNNTRAAVVQTGEAQFAFPVPFEQAAVLAKSDKLDLVNDKNSIMARYLSMNTMKKPFDNVKVRQAINYAINKQALAKVAFAGYASPVSGVVPAGVDYATKIGEYAYDPAKARELLKEAGYPNGFESTLWSAYNDGTSVKVVQFLQQQLAQVGVKVSVEVLESGQRVQRVQQVQKPEDAQVRMYYAGWSSSTGEADWGLRPLLATSAFPPVLNNVSYYSNPKVDEDITKALSTSNRDEKAALYKDAQETIWKDAPWAFLVTQNNVYAKAKNLTGVYVQPDTNFWFGDIDLKQ</sequence>
<dbReference type="EMBL" id="PYAL01000001">
    <property type="protein sequence ID" value="RXN93513.1"/>
    <property type="molecule type" value="Genomic_DNA"/>
</dbReference>
<feature type="signal peptide" evidence="8">
    <location>
        <begin position="1"/>
        <end position="28"/>
    </location>
</feature>
<comment type="similarity">
    <text evidence="3">Belongs to the bacterial solute-binding protein 5 family.</text>
</comment>
<dbReference type="PANTHER" id="PTHR30290:SF32">
    <property type="entry name" value="GLUTATHIONE-BINDING PROTEIN GSIB"/>
    <property type="match status" value="1"/>
</dbReference>
<dbReference type="RefSeq" id="WP_129149463.1">
    <property type="nucleotide sequence ID" value="NZ_JBHSDO010000006.1"/>
</dbReference>
<dbReference type="Proteomes" id="UP000290849">
    <property type="component" value="Unassembled WGS sequence"/>
</dbReference>
<evidence type="ECO:0000313" key="11">
    <source>
        <dbReference type="Proteomes" id="UP000290849"/>
    </source>
</evidence>
<dbReference type="GO" id="GO:0042938">
    <property type="term" value="P:dipeptide transport"/>
    <property type="evidence" value="ECO:0007669"/>
    <property type="project" value="TreeGrafter"/>
</dbReference>
<keyword evidence="7" id="KW-0574">Periplasm</keyword>
<evidence type="ECO:0000256" key="2">
    <source>
        <dbReference type="ARBA" id="ARBA00004418"/>
    </source>
</evidence>
<dbReference type="Gene3D" id="3.10.105.10">
    <property type="entry name" value="Dipeptide-binding Protein, Domain 3"/>
    <property type="match status" value="1"/>
</dbReference>
<evidence type="ECO:0000256" key="6">
    <source>
        <dbReference type="ARBA" id="ARBA00022729"/>
    </source>
</evidence>
<feature type="chain" id="PRO_5020207932" description="Glutathione-binding protein GsiB" evidence="8">
    <location>
        <begin position="29"/>
        <end position="517"/>
    </location>
</feature>
<evidence type="ECO:0000256" key="7">
    <source>
        <dbReference type="ARBA" id="ARBA00022764"/>
    </source>
</evidence>
<comment type="caution">
    <text evidence="10">The sequence shown here is derived from an EMBL/GenBank/DDBJ whole genome shotgun (WGS) entry which is preliminary data.</text>
</comment>
<dbReference type="PIRSF" id="PIRSF002741">
    <property type="entry name" value="MppA"/>
    <property type="match status" value="1"/>
</dbReference>
<dbReference type="PANTHER" id="PTHR30290">
    <property type="entry name" value="PERIPLASMIC BINDING COMPONENT OF ABC TRANSPORTER"/>
    <property type="match status" value="1"/>
</dbReference>
<evidence type="ECO:0000256" key="8">
    <source>
        <dbReference type="SAM" id="SignalP"/>
    </source>
</evidence>
<reference evidence="10 11" key="1">
    <citation type="journal article" date="2017" name="Int. J. Syst. Evol. Microbiol.">
        <title>Achromobacter aloeverae sp. nov., isolated from the root of Aloe vera (L.) Burm.f.</title>
        <authorList>
            <person name="Kuncharoen N."/>
            <person name="Muramatsu Y."/>
            <person name="Shibata C."/>
            <person name="Kamakura Y."/>
            <person name="Nakagawa Y."/>
            <person name="Tanasupawat S."/>
        </authorList>
    </citation>
    <scope>NUCLEOTIDE SEQUENCE [LARGE SCALE GENOMIC DNA]</scope>
    <source>
        <strain evidence="10 11">AVA-1</strain>
    </source>
</reference>
<accession>A0A4Q1HSS7</accession>
<dbReference type="FunFam" id="3.10.105.10:FF:000003">
    <property type="entry name" value="Glutathione ABC transporter substrate-binding protein GsiB"/>
    <property type="match status" value="1"/>
</dbReference>
<dbReference type="SUPFAM" id="SSF53850">
    <property type="entry name" value="Periplasmic binding protein-like II"/>
    <property type="match status" value="1"/>
</dbReference>
<dbReference type="InterPro" id="IPR030678">
    <property type="entry name" value="Peptide/Ni-bd"/>
</dbReference>
<dbReference type="Gene3D" id="3.90.76.10">
    <property type="entry name" value="Dipeptide-binding Protein, Domain 1"/>
    <property type="match status" value="1"/>
</dbReference>
<evidence type="ECO:0000256" key="4">
    <source>
        <dbReference type="ARBA" id="ARBA00017393"/>
    </source>
</evidence>
<dbReference type="GO" id="GO:0030288">
    <property type="term" value="C:outer membrane-bounded periplasmic space"/>
    <property type="evidence" value="ECO:0007669"/>
    <property type="project" value="TreeGrafter"/>
</dbReference>
<protein>
    <recommendedName>
        <fullName evidence="4">Glutathione-binding protein GsiB</fullName>
    </recommendedName>
</protein>
<dbReference type="OrthoDB" id="9801799at2"/>
<evidence type="ECO:0000256" key="5">
    <source>
        <dbReference type="ARBA" id="ARBA00022448"/>
    </source>
</evidence>
<dbReference type="CDD" id="cd08499">
    <property type="entry name" value="PBP2_Ylib_like"/>
    <property type="match status" value="1"/>
</dbReference>
<evidence type="ECO:0000256" key="3">
    <source>
        <dbReference type="ARBA" id="ARBA00005695"/>
    </source>
</evidence>
<dbReference type="InterPro" id="IPR000914">
    <property type="entry name" value="SBP_5_dom"/>
</dbReference>
<dbReference type="NCBIfam" id="NF011942">
    <property type="entry name" value="PRK15413.1"/>
    <property type="match status" value="1"/>
</dbReference>
<organism evidence="10 11">
    <name type="scientific">Achromobacter aloeverae</name>
    <dbReference type="NCBI Taxonomy" id="1750518"/>
    <lineage>
        <taxon>Bacteria</taxon>
        <taxon>Pseudomonadati</taxon>
        <taxon>Pseudomonadota</taxon>
        <taxon>Betaproteobacteria</taxon>
        <taxon>Burkholderiales</taxon>
        <taxon>Alcaligenaceae</taxon>
        <taxon>Achromobacter</taxon>
    </lineage>
</organism>